<name>A0AAV4ZGB1_9HYPH</name>
<proteinExistence type="predicted"/>
<feature type="region of interest" description="Disordered" evidence="1">
    <location>
        <begin position="1"/>
        <end position="40"/>
    </location>
</feature>
<organism evidence="2 3">
    <name type="scientific">Methylobacterium hispanicum</name>
    <dbReference type="NCBI Taxonomy" id="270350"/>
    <lineage>
        <taxon>Bacteria</taxon>
        <taxon>Pseudomonadati</taxon>
        <taxon>Pseudomonadota</taxon>
        <taxon>Alphaproteobacteria</taxon>
        <taxon>Hyphomicrobiales</taxon>
        <taxon>Methylobacteriaceae</taxon>
        <taxon>Methylobacterium</taxon>
    </lineage>
</organism>
<dbReference type="EMBL" id="BPQO01000003">
    <property type="protein sequence ID" value="GJD87471.1"/>
    <property type="molecule type" value="Genomic_DNA"/>
</dbReference>
<keyword evidence="3" id="KW-1185">Reference proteome</keyword>
<reference evidence="2" key="2">
    <citation type="submission" date="2021-08" db="EMBL/GenBank/DDBJ databases">
        <authorList>
            <person name="Tani A."/>
            <person name="Ola A."/>
            <person name="Ogura Y."/>
            <person name="Katsura K."/>
            <person name="Hayashi T."/>
        </authorList>
    </citation>
    <scope>NUCLEOTIDE SEQUENCE</scope>
    <source>
        <strain evidence="2">DSM 16372</strain>
    </source>
</reference>
<dbReference type="Proteomes" id="UP001055247">
    <property type="component" value="Unassembled WGS sequence"/>
</dbReference>
<gene>
    <name evidence="2" type="ORF">BHAOGJBA_0974</name>
</gene>
<comment type="caution">
    <text evidence="2">The sequence shown here is derived from an EMBL/GenBank/DDBJ whole genome shotgun (WGS) entry which is preliminary data.</text>
</comment>
<feature type="region of interest" description="Disordered" evidence="1">
    <location>
        <begin position="299"/>
        <end position="332"/>
    </location>
</feature>
<evidence type="ECO:0000313" key="2">
    <source>
        <dbReference type="EMBL" id="GJD87471.1"/>
    </source>
</evidence>
<evidence type="ECO:0000313" key="3">
    <source>
        <dbReference type="Proteomes" id="UP001055247"/>
    </source>
</evidence>
<accession>A0AAV4ZGB1</accession>
<sequence length="332" mass="35626">MRDVRDHARRGVAAPRDGIAGRSGRASEEPAPPRPGGRDARISARIGAICTACSRVRGLQGGTRAALAPAGWADAPGRFRSVGPTRNACRRYRPVSSVDRIPADAASAIAVMTSSVAPSPRHGPDAPGTIGPCRGDSLMPMARPSSMICPPPLRGWAATVARCSDDSVSDRPASAGLRRTEEPHRPWFVGAGYFRRCQSGRSSRDRRPGRDGSRCAWAPHERALLRCIRIRSFGPPDMRFTSLGPAAFPGTRHQARGHCSCVIFSGGRLPLTRIMLSAGPLSGGRAVHRVLGAGRCRNRRSIRRSGRGGRGSWRSSSRPGRARRWRSGSCRP</sequence>
<evidence type="ECO:0000256" key="1">
    <source>
        <dbReference type="SAM" id="MobiDB-lite"/>
    </source>
</evidence>
<dbReference type="AlphaFoldDB" id="A0AAV4ZGB1"/>
<reference evidence="2" key="1">
    <citation type="journal article" date="2016" name="Front. Microbiol.">
        <title>Genome Sequence of the Piezophilic, Mesophilic Sulfate-Reducing Bacterium Desulfovibrio indicus J2T.</title>
        <authorList>
            <person name="Cao J."/>
            <person name="Maignien L."/>
            <person name="Shao Z."/>
            <person name="Alain K."/>
            <person name="Jebbar M."/>
        </authorList>
    </citation>
    <scope>NUCLEOTIDE SEQUENCE</scope>
    <source>
        <strain evidence="2">DSM 16372</strain>
    </source>
</reference>
<protein>
    <submittedName>
        <fullName evidence="2">Uncharacterized protein</fullName>
    </submittedName>
</protein>